<evidence type="ECO:0000256" key="3">
    <source>
        <dbReference type="ARBA" id="ARBA00022723"/>
    </source>
</evidence>
<sequence length="455" mass="49533">MSVSCRPKAPCRAATTPHAACWSSGWTRTRRTSRRSSPTPARSSCSSAAPAGAARWPRRRCRIWACATSPTSTAASPSGRSRAARWRRWKSARQGSRHDPHACRALPLRTPRRARPAACLRALLRPLPRRFPAHAGAGRRIAHALALLRLPAGGRALSARHLARLASARLDRLRARPQVARAGGAAASPARRRARRSRIRGTLAPFGSRPPAARAQPLRARRRPLVLRGWRSLLKERFDAVLFDCDGVLVDSETITCSVLRDMLEEAGWKLTLAECMRIFVGKAVKDEHALIEAHTGQPLGEEWFVRFRERRNEGLAARVQPIANAVAAVAGLSERFQGRLACCSGADRFKVELQLKKCGLLPYFEGRVFSGHETPRSKPFPDVYLAAMEVLGVQAGRSAVVEDTVTGVRAGVAAGATVFGYSPPEAGHDAPAVLREAGAQVIFTNMAQLPTLLD</sequence>
<dbReference type="Pfam" id="PF00702">
    <property type="entry name" value="Hydrolase"/>
    <property type="match status" value="1"/>
</dbReference>
<evidence type="ECO:0000256" key="5">
    <source>
        <dbReference type="SAM" id="MobiDB-lite"/>
    </source>
</evidence>
<protein>
    <submittedName>
        <fullName evidence="6">HAD family phosphatase</fullName>
    </submittedName>
</protein>
<dbReference type="SFLD" id="SFLDG01129">
    <property type="entry name" value="C1.5:_HAD__Beta-PGM__Phosphata"/>
    <property type="match status" value="1"/>
</dbReference>
<comment type="similarity">
    <text evidence="2">Belongs to the HAD-like hydrolase superfamily. CbbY/CbbZ/Gph/YieH family.</text>
</comment>
<dbReference type="InterPro" id="IPR051600">
    <property type="entry name" value="Beta-PGM-like"/>
</dbReference>
<evidence type="ECO:0000313" key="7">
    <source>
        <dbReference type="Proteomes" id="UP000541185"/>
    </source>
</evidence>
<evidence type="ECO:0000313" key="6">
    <source>
        <dbReference type="EMBL" id="NML46961.1"/>
    </source>
</evidence>
<dbReference type="Gene3D" id="1.10.150.240">
    <property type="entry name" value="Putative phosphatase, domain 2"/>
    <property type="match status" value="1"/>
</dbReference>
<dbReference type="AlphaFoldDB" id="A0A848HC38"/>
<feature type="region of interest" description="Disordered" evidence="5">
    <location>
        <begin position="181"/>
        <end position="215"/>
    </location>
</feature>
<feature type="region of interest" description="Disordered" evidence="5">
    <location>
        <begin position="24"/>
        <end position="51"/>
    </location>
</feature>
<proteinExistence type="inferred from homology"/>
<dbReference type="SUPFAM" id="SSF56784">
    <property type="entry name" value="HAD-like"/>
    <property type="match status" value="1"/>
</dbReference>
<dbReference type="PANTHER" id="PTHR46193">
    <property type="entry name" value="6-PHOSPHOGLUCONATE PHOSPHATASE"/>
    <property type="match status" value="1"/>
</dbReference>
<dbReference type="GO" id="GO:0046872">
    <property type="term" value="F:metal ion binding"/>
    <property type="evidence" value="ECO:0007669"/>
    <property type="project" value="UniProtKB-KW"/>
</dbReference>
<dbReference type="InterPro" id="IPR023214">
    <property type="entry name" value="HAD_sf"/>
</dbReference>
<comment type="cofactor">
    <cofactor evidence="1">
        <name>Mg(2+)</name>
        <dbReference type="ChEBI" id="CHEBI:18420"/>
    </cofactor>
</comment>
<dbReference type="Gene3D" id="3.40.50.1000">
    <property type="entry name" value="HAD superfamily/HAD-like"/>
    <property type="match status" value="1"/>
</dbReference>
<dbReference type="Proteomes" id="UP000541185">
    <property type="component" value="Unassembled WGS sequence"/>
</dbReference>
<evidence type="ECO:0000256" key="2">
    <source>
        <dbReference type="ARBA" id="ARBA00006171"/>
    </source>
</evidence>
<dbReference type="GO" id="GO:0003824">
    <property type="term" value="F:catalytic activity"/>
    <property type="evidence" value="ECO:0007669"/>
    <property type="project" value="UniProtKB-ARBA"/>
</dbReference>
<keyword evidence="4" id="KW-0460">Magnesium</keyword>
<dbReference type="InterPro" id="IPR023198">
    <property type="entry name" value="PGP-like_dom2"/>
</dbReference>
<accession>A0A848HC38</accession>
<name>A0A848HC38_9BURK</name>
<dbReference type="InterPro" id="IPR036412">
    <property type="entry name" value="HAD-like_sf"/>
</dbReference>
<feature type="compositionally biased region" description="Basic residues" evidence="5">
    <location>
        <begin position="190"/>
        <end position="199"/>
    </location>
</feature>
<feature type="compositionally biased region" description="Low complexity" evidence="5">
    <location>
        <begin position="35"/>
        <end position="51"/>
    </location>
</feature>
<evidence type="ECO:0000256" key="4">
    <source>
        <dbReference type="ARBA" id="ARBA00022842"/>
    </source>
</evidence>
<dbReference type="NCBIfam" id="TIGR01509">
    <property type="entry name" value="HAD-SF-IA-v3"/>
    <property type="match status" value="1"/>
</dbReference>
<organism evidence="6 7">
    <name type="scientific">Ramlibacter agri</name>
    <dbReference type="NCBI Taxonomy" id="2728837"/>
    <lineage>
        <taxon>Bacteria</taxon>
        <taxon>Pseudomonadati</taxon>
        <taxon>Pseudomonadota</taxon>
        <taxon>Betaproteobacteria</taxon>
        <taxon>Burkholderiales</taxon>
        <taxon>Comamonadaceae</taxon>
        <taxon>Ramlibacter</taxon>
    </lineage>
</organism>
<keyword evidence="7" id="KW-1185">Reference proteome</keyword>
<keyword evidence="3" id="KW-0479">Metal-binding</keyword>
<reference evidence="6 7" key="1">
    <citation type="submission" date="2020-04" db="EMBL/GenBank/DDBJ databases">
        <title>Ramlibacter sp. G-1-2-2 isolated from soil.</title>
        <authorList>
            <person name="Dahal R.H."/>
        </authorList>
    </citation>
    <scope>NUCLEOTIDE SEQUENCE [LARGE SCALE GENOMIC DNA]</scope>
    <source>
        <strain evidence="6 7">G-1-2-2</strain>
    </source>
</reference>
<dbReference type="EMBL" id="JABBFX010000003">
    <property type="protein sequence ID" value="NML46961.1"/>
    <property type="molecule type" value="Genomic_DNA"/>
</dbReference>
<gene>
    <name evidence="6" type="ORF">HHL11_24670</name>
</gene>
<comment type="caution">
    <text evidence="6">The sequence shown here is derived from an EMBL/GenBank/DDBJ whole genome shotgun (WGS) entry which is preliminary data.</text>
</comment>
<dbReference type="InterPro" id="IPR006439">
    <property type="entry name" value="HAD-SF_hydro_IA"/>
</dbReference>
<dbReference type="SFLD" id="SFLDS00003">
    <property type="entry name" value="Haloacid_Dehalogenase"/>
    <property type="match status" value="1"/>
</dbReference>
<evidence type="ECO:0000256" key="1">
    <source>
        <dbReference type="ARBA" id="ARBA00001946"/>
    </source>
</evidence>
<dbReference type="PANTHER" id="PTHR46193:SF10">
    <property type="entry name" value="6-PHOSPHOGLUCONATE PHOSPHATASE"/>
    <property type="match status" value="1"/>
</dbReference>